<organism evidence="2 3">
    <name type="scientific">Cafeteria roenbergensis</name>
    <name type="common">Marine flagellate</name>
    <dbReference type="NCBI Taxonomy" id="33653"/>
    <lineage>
        <taxon>Eukaryota</taxon>
        <taxon>Sar</taxon>
        <taxon>Stramenopiles</taxon>
        <taxon>Bigyra</taxon>
        <taxon>Opalozoa</taxon>
        <taxon>Bicosoecida</taxon>
        <taxon>Cafeteriaceae</taxon>
        <taxon>Cafeteria</taxon>
    </lineage>
</organism>
<evidence type="ECO:0000256" key="1">
    <source>
        <dbReference type="SAM" id="MobiDB-lite"/>
    </source>
</evidence>
<sequence>MPSWLAASQDPEGAPAAREWQTSTMAQLGEASRPSHRGDRVREAKPALGRWSTVTSTSFARDDYPVGHRGPPPPAPMPRPVSVRVASLSLGPTGRSDPDARRAPLDVGDFVCGPVPVFTDPGASAASRVRKLRYVDPPAAAPGPGEAAAPEGHAPFPAGRPIDERGPWADLGAGAVAHQAWSKPPLSL</sequence>
<feature type="region of interest" description="Disordered" evidence="1">
    <location>
        <begin position="24"/>
        <end position="81"/>
    </location>
</feature>
<name>A0A5A8E5Q1_CAFRO</name>
<evidence type="ECO:0000313" key="3">
    <source>
        <dbReference type="Proteomes" id="UP000324907"/>
    </source>
</evidence>
<comment type="caution">
    <text evidence="2">The sequence shown here is derived from an EMBL/GenBank/DDBJ whole genome shotgun (WGS) entry which is preliminary data.</text>
</comment>
<dbReference type="Proteomes" id="UP000324907">
    <property type="component" value="Unassembled WGS sequence"/>
</dbReference>
<gene>
    <name evidence="2" type="ORF">FNF28_00057</name>
</gene>
<feature type="region of interest" description="Disordered" evidence="1">
    <location>
        <begin position="137"/>
        <end position="188"/>
    </location>
</feature>
<protein>
    <submittedName>
        <fullName evidence="2">Uncharacterized protein</fullName>
    </submittedName>
</protein>
<feature type="compositionally biased region" description="Low complexity" evidence="1">
    <location>
        <begin position="142"/>
        <end position="159"/>
    </location>
</feature>
<dbReference type="AlphaFoldDB" id="A0A5A8E5Q1"/>
<feature type="compositionally biased region" description="Pro residues" evidence="1">
    <location>
        <begin position="70"/>
        <end position="79"/>
    </location>
</feature>
<reference evidence="2 3" key="1">
    <citation type="submission" date="2019-07" db="EMBL/GenBank/DDBJ databases">
        <title>Genomes of Cafeteria roenbergensis.</title>
        <authorList>
            <person name="Fischer M.G."/>
            <person name="Hackl T."/>
            <person name="Roman M."/>
        </authorList>
    </citation>
    <scope>NUCLEOTIDE SEQUENCE [LARGE SCALE GENOMIC DNA]</scope>
    <source>
        <strain evidence="2 3">RCC970-E3</strain>
    </source>
</reference>
<accession>A0A5A8E5Q1</accession>
<proteinExistence type="predicted"/>
<feature type="compositionally biased region" description="Basic and acidic residues" evidence="1">
    <location>
        <begin position="36"/>
        <end position="45"/>
    </location>
</feature>
<dbReference type="EMBL" id="VLTL01000001">
    <property type="protein sequence ID" value="KAA0172374.1"/>
    <property type="molecule type" value="Genomic_DNA"/>
</dbReference>
<evidence type="ECO:0000313" key="2">
    <source>
        <dbReference type="EMBL" id="KAA0172374.1"/>
    </source>
</evidence>